<keyword evidence="7" id="KW-1185">Reference proteome</keyword>
<dbReference type="InterPro" id="IPR027417">
    <property type="entry name" value="P-loop_NTPase"/>
</dbReference>
<dbReference type="STRING" id="1448318.A0A319EIL3"/>
<dbReference type="SUPFAM" id="SSF53167">
    <property type="entry name" value="Purine and uridine phosphorylases"/>
    <property type="match status" value="1"/>
</dbReference>
<keyword evidence="2" id="KW-0040">ANK repeat</keyword>
<dbReference type="InterPro" id="IPR002110">
    <property type="entry name" value="Ankyrin_rpt"/>
</dbReference>
<dbReference type="Pfam" id="PF22939">
    <property type="entry name" value="WHD_GPIID"/>
    <property type="match status" value="1"/>
</dbReference>
<dbReference type="InterPro" id="IPR056884">
    <property type="entry name" value="NPHP3-like_N"/>
</dbReference>
<feature type="repeat" description="ANK" evidence="2">
    <location>
        <begin position="949"/>
        <end position="976"/>
    </location>
</feature>
<evidence type="ECO:0000259" key="4">
    <source>
        <dbReference type="Pfam" id="PF22939"/>
    </source>
</evidence>
<proteinExistence type="predicted"/>
<dbReference type="PROSITE" id="PS50088">
    <property type="entry name" value="ANK_REPEAT"/>
    <property type="match status" value="3"/>
</dbReference>
<dbReference type="AlphaFoldDB" id="A0A319EIL3"/>
<sequence>DFPVAWICALPVEMAAAEALLDERLPDLPAKPHDSNTYVFGTIHHHRIVIACLPAGVYGTTSAANLATEVRTSFPSLRFGLMVGVGGGVRHAGVQLGDVVVSRPSREYGGGIQYDYGKAVAGGEWEHTGMLNKPPTVLLTAISRLQAAHLQKPNRVSDIAAEVLAAKPDMGPTFGRPTISDGTLTDNSKSCQLHYGLIASGNRVVKDEKLRDEIAHRFGILCFEMEAAGLMDNFPCLVVRGICDYADSQKNKNWQGYASLTAAAYTKELLTVIPSHSVMETPAAISYAECKYGTDTCRAEPSFDEAFLSRITSYDHERTHQRISRKRLVGTTQWFLDHPDFRAWFLDREYPCLWCSGKIGSGKSIIAATVIEEARIKLSPHDRPTVFFYCDEQYASDPALLLSSFIRQITELLINRPQKVPYDSQKLLQRYFGSEREVPDMGDLEDILSSLYSSAPDAIYVVDGLDALEEKDARRLLTYFRLSFGNPRFKATGSQLLIFSREYLVGGPNIATYFPSIPQISTARNVMPDIRIYIEESIADRMMLKRLTDNNELIDEMKFTLLARSSGMFLWVYLQVESIWYTCATESEIRSALASLPTDLEETYYRCVKRINFHDPRALRALVWARFCARPLHFEELREAVAFDVDDKVWDSSKIPGGDFILGWCANLVVLDSVDCCARFAHPSVCQYLDGGFKGIPPSFPHSTRSGNQICARLCLTYLSFADFHLQLDRTTDEIAKFNVRSKDLLPKGLPGLRIIKGLLPSWLKRKHSILLRPRPIRTVSVPLAARYRFLGYARRHWTTHTKYLEVGEPLWEPFTRLAMTMNESWELHPWKADGRSHMLQLRAMFEWTVKKHHLPLFSLALLSPDHARMVCNRPLAGELLPALHYVCKQGYNDMIPRLLHYCDITQTDLQGFTPLHYAVERGNLHGVKLLIAQTIRALKSPRTVEELLFLASSKGHAEIIQVLIDHGAPLEAQNSKSQTSLIVAAASGHTSAVEVLIRKGANVEATDTMGDTARLYALQSCHWDVVGLFL</sequence>
<feature type="domain" description="Nephrocystin 3-like N-terminal" evidence="5">
    <location>
        <begin position="330"/>
        <end position="501"/>
    </location>
</feature>
<dbReference type="InterPro" id="IPR053137">
    <property type="entry name" value="NLR-like"/>
</dbReference>
<evidence type="ECO:0000256" key="1">
    <source>
        <dbReference type="ARBA" id="ARBA00022737"/>
    </source>
</evidence>
<organism evidence="6 7">
    <name type="scientific">Aspergillus sclerotiicarbonarius (strain CBS 121057 / IBT 28362)</name>
    <dbReference type="NCBI Taxonomy" id="1448318"/>
    <lineage>
        <taxon>Eukaryota</taxon>
        <taxon>Fungi</taxon>
        <taxon>Dikarya</taxon>
        <taxon>Ascomycota</taxon>
        <taxon>Pezizomycotina</taxon>
        <taxon>Eurotiomycetes</taxon>
        <taxon>Eurotiomycetidae</taxon>
        <taxon>Eurotiales</taxon>
        <taxon>Aspergillaceae</taxon>
        <taxon>Aspergillus</taxon>
        <taxon>Aspergillus subgen. Circumdati</taxon>
    </lineage>
</organism>
<gene>
    <name evidence="6" type="ORF">BO78DRAFT_272690</name>
</gene>
<dbReference type="InterPro" id="IPR000845">
    <property type="entry name" value="Nucleoside_phosphorylase_d"/>
</dbReference>
<accession>A0A319EIL3</accession>
<feature type="domain" description="GPI inositol-deacylase winged helix" evidence="4">
    <location>
        <begin position="618"/>
        <end position="689"/>
    </location>
</feature>
<dbReference type="PROSITE" id="PS50297">
    <property type="entry name" value="ANK_REP_REGION"/>
    <property type="match status" value="2"/>
</dbReference>
<dbReference type="InterPro" id="IPR036770">
    <property type="entry name" value="Ankyrin_rpt-contain_sf"/>
</dbReference>
<protein>
    <submittedName>
        <fullName evidence="6">Uncharacterized protein</fullName>
    </submittedName>
</protein>
<feature type="repeat" description="ANK" evidence="2">
    <location>
        <begin position="977"/>
        <end position="1009"/>
    </location>
</feature>
<dbReference type="Pfam" id="PF24883">
    <property type="entry name" value="NPHP3_N"/>
    <property type="match status" value="1"/>
</dbReference>
<dbReference type="Gene3D" id="3.40.50.300">
    <property type="entry name" value="P-loop containing nucleotide triphosphate hydrolases"/>
    <property type="match status" value="1"/>
</dbReference>
<dbReference type="GO" id="GO:0009116">
    <property type="term" value="P:nucleoside metabolic process"/>
    <property type="evidence" value="ECO:0007669"/>
    <property type="project" value="InterPro"/>
</dbReference>
<dbReference type="SMART" id="SM00248">
    <property type="entry name" value="ANK"/>
    <property type="match status" value="4"/>
</dbReference>
<feature type="domain" description="Nucleoside phosphorylase" evidence="3">
    <location>
        <begin position="4"/>
        <end position="255"/>
    </location>
</feature>
<evidence type="ECO:0000313" key="6">
    <source>
        <dbReference type="EMBL" id="PYI09480.1"/>
    </source>
</evidence>
<keyword evidence="1" id="KW-0677">Repeat</keyword>
<feature type="non-terminal residue" evidence="6">
    <location>
        <position position="1031"/>
    </location>
</feature>
<dbReference type="PANTHER" id="PTHR46082">
    <property type="entry name" value="ATP/GTP-BINDING PROTEIN-RELATED"/>
    <property type="match status" value="1"/>
</dbReference>
<dbReference type="SUPFAM" id="SSF48403">
    <property type="entry name" value="Ankyrin repeat"/>
    <property type="match status" value="1"/>
</dbReference>
<dbReference type="Gene3D" id="1.25.40.20">
    <property type="entry name" value="Ankyrin repeat-containing domain"/>
    <property type="match status" value="1"/>
</dbReference>
<dbReference type="Proteomes" id="UP000248423">
    <property type="component" value="Unassembled WGS sequence"/>
</dbReference>
<dbReference type="Pfam" id="PF12796">
    <property type="entry name" value="Ank_2"/>
    <property type="match status" value="2"/>
</dbReference>
<dbReference type="OrthoDB" id="1577640at2759"/>
<dbReference type="VEuPathDB" id="FungiDB:BO78DRAFT_272690"/>
<evidence type="ECO:0000256" key="2">
    <source>
        <dbReference type="PROSITE-ProRule" id="PRU00023"/>
    </source>
</evidence>
<evidence type="ECO:0000259" key="3">
    <source>
        <dbReference type="Pfam" id="PF01048"/>
    </source>
</evidence>
<name>A0A319EIL3_ASPSB</name>
<dbReference type="GO" id="GO:0003824">
    <property type="term" value="F:catalytic activity"/>
    <property type="evidence" value="ECO:0007669"/>
    <property type="project" value="InterPro"/>
</dbReference>
<reference evidence="6 7" key="1">
    <citation type="submission" date="2018-02" db="EMBL/GenBank/DDBJ databases">
        <title>The genomes of Aspergillus section Nigri reveals drivers in fungal speciation.</title>
        <authorList>
            <consortium name="DOE Joint Genome Institute"/>
            <person name="Vesth T.C."/>
            <person name="Nybo J."/>
            <person name="Theobald S."/>
            <person name="Brandl J."/>
            <person name="Frisvad J.C."/>
            <person name="Nielsen K.F."/>
            <person name="Lyhne E.K."/>
            <person name="Kogle M.E."/>
            <person name="Kuo A."/>
            <person name="Riley R."/>
            <person name="Clum A."/>
            <person name="Nolan M."/>
            <person name="Lipzen A."/>
            <person name="Salamov A."/>
            <person name="Henrissat B."/>
            <person name="Wiebenga A."/>
            <person name="De vries R.P."/>
            <person name="Grigoriev I.V."/>
            <person name="Mortensen U.H."/>
            <person name="Andersen M.R."/>
            <person name="Baker S.E."/>
        </authorList>
    </citation>
    <scope>NUCLEOTIDE SEQUENCE [LARGE SCALE GENOMIC DNA]</scope>
    <source>
        <strain evidence="6 7">CBS 121057</strain>
    </source>
</reference>
<dbReference type="EMBL" id="KZ826327">
    <property type="protein sequence ID" value="PYI09480.1"/>
    <property type="molecule type" value="Genomic_DNA"/>
</dbReference>
<dbReference type="SUPFAM" id="SSF52540">
    <property type="entry name" value="P-loop containing nucleoside triphosphate hydrolases"/>
    <property type="match status" value="1"/>
</dbReference>
<dbReference type="Gene3D" id="3.40.50.1580">
    <property type="entry name" value="Nucleoside phosphorylase domain"/>
    <property type="match status" value="1"/>
</dbReference>
<dbReference type="InterPro" id="IPR035994">
    <property type="entry name" value="Nucleoside_phosphorylase_sf"/>
</dbReference>
<evidence type="ECO:0000313" key="7">
    <source>
        <dbReference type="Proteomes" id="UP000248423"/>
    </source>
</evidence>
<dbReference type="InterPro" id="IPR054471">
    <property type="entry name" value="GPIID_WHD"/>
</dbReference>
<evidence type="ECO:0000259" key="5">
    <source>
        <dbReference type="Pfam" id="PF24883"/>
    </source>
</evidence>
<dbReference type="Pfam" id="PF01048">
    <property type="entry name" value="PNP_UDP_1"/>
    <property type="match status" value="1"/>
</dbReference>
<feature type="non-terminal residue" evidence="6">
    <location>
        <position position="1"/>
    </location>
</feature>
<dbReference type="PANTHER" id="PTHR46082:SF11">
    <property type="entry name" value="AAA+ ATPASE DOMAIN-CONTAINING PROTEIN-RELATED"/>
    <property type="match status" value="1"/>
</dbReference>
<feature type="repeat" description="ANK" evidence="2">
    <location>
        <begin position="911"/>
        <end position="932"/>
    </location>
</feature>